<proteinExistence type="predicted"/>
<protein>
    <recommendedName>
        <fullName evidence="3">Lactamase</fullName>
    </recommendedName>
</protein>
<comment type="caution">
    <text evidence="1">The sequence shown here is derived from an EMBL/GenBank/DDBJ whole genome shotgun (WGS) entry which is preliminary data.</text>
</comment>
<dbReference type="EMBL" id="MFKT01000008">
    <property type="protein sequence ID" value="OGG53802.1"/>
    <property type="molecule type" value="Genomic_DNA"/>
</dbReference>
<dbReference type="PANTHER" id="PTHR42967:SF1">
    <property type="entry name" value="MBL FOLD METALLO-HYDROLASE"/>
    <property type="match status" value="1"/>
</dbReference>
<dbReference type="InterPro" id="IPR036866">
    <property type="entry name" value="RibonucZ/Hydroxyglut_hydro"/>
</dbReference>
<dbReference type="Gene3D" id="3.60.15.10">
    <property type="entry name" value="Ribonuclease Z/Hydroxyacylglutathione hydrolase-like"/>
    <property type="match status" value="1"/>
</dbReference>
<evidence type="ECO:0008006" key="3">
    <source>
        <dbReference type="Google" id="ProtNLM"/>
    </source>
</evidence>
<gene>
    <name evidence="1" type="ORF">A2851_01235</name>
</gene>
<dbReference type="Proteomes" id="UP000176863">
    <property type="component" value="Unassembled WGS sequence"/>
</dbReference>
<reference evidence="1 2" key="1">
    <citation type="journal article" date="2016" name="Nat. Commun.">
        <title>Thousands of microbial genomes shed light on interconnected biogeochemical processes in an aquifer system.</title>
        <authorList>
            <person name="Anantharaman K."/>
            <person name="Brown C.T."/>
            <person name="Hug L.A."/>
            <person name="Sharon I."/>
            <person name="Castelle C.J."/>
            <person name="Probst A.J."/>
            <person name="Thomas B.C."/>
            <person name="Singh A."/>
            <person name="Wilkins M.J."/>
            <person name="Karaoz U."/>
            <person name="Brodie E.L."/>
            <person name="Williams K.H."/>
            <person name="Hubbard S.S."/>
            <person name="Banfield J.F."/>
        </authorList>
    </citation>
    <scope>NUCLEOTIDE SEQUENCE [LARGE SCALE GENOMIC DNA]</scope>
</reference>
<name>A0A1F6CY93_9BACT</name>
<sequence>MILTFHEGACIRASAGETTLVFGPVSKQSKNFKPTNFGADVAFIPLNHPDMNGSEEAGRGERQPFVISGPGEYEVKDMTAAGFSTGSKYGGEPRPADGGARINSVFSVHFDGMSILYLGALGDLDLPGDVLEMDSPDVLIIPIGGAGTLTASEAQKLAVKLEAKIIIPVLYDEKSLKQFLKEAGEESTKPVEKLTIKPRDLAGKENEVVVLSA</sequence>
<accession>A0A1F6CY93</accession>
<organism evidence="1 2">
    <name type="scientific">Candidatus Kaiserbacteria bacterium RIFCSPHIGHO2_01_FULL_53_29</name>
    <dbReference type="NCBI Taxonomy" id="1798480"/>
    <lineage>
        <taxon>Bacteria</taxon>
        <taxon>Candidatus Kaiseribacteriota</taxon>
    </lineage>
</organism>
<evidence type="ECO:0000313" key="2">
    <source>
        <dbReference type="Proteomes" id="UP000176863"/>
    </source>
</evidence>
<dbReference type="STRING" id="1798480.A2851_01235"/>
<evidence type="ECO:0000313" key="1">
    <source>
        <dbReference type="EMBL" id="OGG53802.1"/>
    </source>
</evidence>
<dbReference type="AlphaFoldDB" id="A0A1F6CY93"/>
<dbReference type="SUPFAM" id="SSF56281">
    <property type="entry name" value="Metallo-hydrolase/oxidoreductase"/>
    <property type="match status" value="1"/>
</dbReference>
<dbReference type="PANTHER" id="PTHR42967">
    <property type="entry name" value="METAL DEPENDENT HYDROLASE"/>
    <property type="match status" value="1"/>
</dbReference>
<dbReference type="Pfam" id="PF13483">
    <property type="entry name" value="Lactamase_B_3"/>
    <property type="match status" value="1"/>
</dbReference>